<dbReference type="InterPro" id="IPR058781">
    <property type="entry name" value="HH_AprE-like"/>
</dbReference>
<feature type="domain" description="AprE-like beta-barrel" evidence="12">
    <location>
        <begin position="343"/>
        <end position="429"/>
    </location>
</feature>
<accession>A0A656ZCX4</accession>
<keyword evidence="8 9" id="KW-0472">Membrane</keyword>
<keyword evidence="5 9" id="KW-0997">Cell inner membrane</keyword>
<evidence type="ECO:0000259" key="12">
    <source>
        <dbReference type="Pfam" id="PF26002"/>
    </source>
</evidence>
<evidence type="ECO:0000256" key="6">
    <source>
        <dbReference type="ARBA" id="ARBA00022692"/>
    </source>
</evidence>
<dbReference type="PROSITE" id="PS00543">
    <property type="entry name" value="HLYD_FAMILY"/>
    <property type="match status" value="1"/>
</dbReference>
<dbReference type="PANTHER" id="PTHR30386:SF26">
    <property type="entry name" value="TRANSPORT PROTEIN COMB"/>
    <property type="match status" value="1"/>
</dbReference>
<evidence type="ECO:0000256" key="1">
    <source>
        <dbReference type="ARBA" id="ARBA00004377"/>
    </source>
</evidence>
<evidence type="ECO:0000256" key="3">
    <source>
        <dbReference type="ARBA" id="ARBA00022448"/>
    </source>
</evidence>
<dbReference type="InterPro" id="IPR050739">
    <property type="entry name" value="MFP"/>
</dbReference>
<dbReference type="GO" id="GO:0019898">
    <property type="term" value="C:extrinsic component of membrane"/>
    <property type="evidence" value="ECO:0007669"/>
    <property type="project" value="InterPro"/>
</dbReference>
<dbReference type="PRINTS" id="PR01490">
    <property type="entry name" value="RTXTOXIND"/>
</dbReference>
<name>A0A656ZCX4_9PROT</name>
<evidence type="ECO:0000256" key="2">
    <source>
        <dbReference type="ARBA" id="ARBA00009477"/>
    </source>
</evidence>
<dbReference type="Gene3D" id="6.10.140.1990">
    <property type="match status" value="1"/>
</dbReference>
<evidence type="ECO:0000259" key="11">
    <source>
        <dbReference type="Pfam" id="PF25994"/>
    </source>
</evidence>
<sequence>MVRLRTRLDRLLSRWIPHETKEDLDWVSDADWAHIQQEPLRARFLLRWIGGVLLVLLIWAGFARIDEVTRGTGKVTPSLQLQVIQAVDPGVVSEIAVKDGQSVAQGQLLMKIDQTRFLSSLQENQSQYLALQAKAARLRAIAEGQSFELPPDIEQQVPQIVAQERALYMSKRSELDAQLSIARQQLAQRNQELNEVQARKEQATSSYQLANQELSVTKPLVSKGAVSEVELLRLQRDVARFRGDMDEASAQLVRVQASINEARHKIQDVELNFKNTTSVELAETMAKINSLSAGSAALSDRVKHSNVVSPVKGTVKRMRINTVGGVVQPGTELLEIVPTEDALLLEVRIQPKDVAFLRPGMKTMVRFTAYDFSIYGSLEGVVDHVGADTVTDDKGNSFYIVQVHTLKSSLGKDLPLLPGMQAEVDILTGKKSILSYLLKPILRAHQRAMTER</sequence>
<gene>
    <name evidence="13" type="ORF">ACY05_00015</name>
</gene>
<dbReference type="GO" id="GO:1990961">
    <property type="term" value="P:xenobiotic detoxification by transmembrane export across the plasma membrane"/>
    <property type="evidence" value="ECO:0007669"/>
    <property type="project" value="InterPro"/>
</dbReference>
<keyword evidence="10" id="KW-0175">Coiled coil</keyword>
<reference evidence="13 14" key="1">
    <citation type="journal article" date="2016" name="ISME J.">
        <title>Integrated multi-omics analyses reveal the biochemical mechanisms and phylogenetic relevance of anaerobic androgen biodegradation in the environment.</title>
        <authorList>
            <person name="Yang F.C."/>
            <person name="Chen Y.L."/>
            <person name="Tang S.L."/>
            <person name="Yu C.P."/>
            <person name="Wang P.H."/>
            <person name="Ismail W."/>
            <person name="Wang C.H."/>
            <person name="Ding J.Y."/>
            <person name="Yang C.Y."/>
            <person name="Yang C.Y."/>
            <person name="Chiang Y.R."/>
        </authorList>
    </citation>
    <scope>NUCLEOTIDE SEQUENCE [LARGE SCALE GENOMIC DNA]</scope>
    <source>
        <strain evidence="13 14">DSM 13999</strain>
    </source>
</reference>
<evidence type="ECO:0000313" key="14">
    <source>
        <dbReference type="Proteomes" id="UP000243416"/>
    </source>
</evidence>
<dbReference type="InterPro" id="IPR030190">
    <property type="entry name" value="MacA_alpha-hairpin_sf"/>
</dbReference>
<dbReference type="Pfam" id="PF25994">
    <property type="entry name" value="HH_AprE"/>
    <property type="match status" value="1"/>
</dbReference>
<comment type="subcellular location">
    <subcellularLocation>
        <location evidence="1 9">Cell inner membrane</location>
        <topology evidence="1 9">Single-pass membrane protein</topology>
    </subcellularLocation>
</comment>
<evidence type="ECO:0000256" key="9">
    <source>
        <dbReference type="RuleBase" id="RU365093"/>
    </source>
</evidence>
<comment type="similarity">
    <text evidence="2 9">Belongs to the membrane fusion protein (MFP) (TC 8.A.1) family.</text>
</comment>
<feature type="coiled-coil region" evidence="10">
    <location>
        <begin position="172"/>
        <end position="272"/>
    </location>
</feature>
<dbReference type="GO" id="GO:0005886">
    <property type="term" value="C:plasma membrane"/>
    <property type="evidence" value="ECO:0007669"/>
    <property type="project" value="UniProtKB-SubCell"/>
</dbReference>
<dbReference type="Gene3D" id="2.40.50.100">
    <property type="match status" value="1"/>
</dbReference>
<dbReference type="PANTHER" id="PTHR30386">
    <property type="entry name" value="MEMBRANE FUSION SUBUNIT OF EMRAB-TOLC MULTIDRUG EFFLUX PUMP"/>
    <property type="match status" value="1"/>
</dbReference>
<feature type="domain" description="AprE-like long alpha-helical hairpin" evidence="11">
    <location>
        <begin position="119"/>
        <end position="300"/>
    </location>
</feature>
<dbReference type="NCBIfam" id="TIGR01843">
    <property type="entry name" value="type_I_hlyD"/>
    <property type="match status" value="1"/>
</dbReference>
<evidence type="ECO:0000256" key="8">
    <source>
        <dbReference type="ARBA" id="ARBA00023136"/>
    </source>
</evidence>
<evidence type="ECO:0000313" key="13">
    <source>
        <dbReference type="EMBL" id="KYC29519.1"/>
    </source>
</evidence>
<keyword evidence="7 9" id="KW-1133">Transmembrane helix</keyword>
<keyword evidence="14" id="KW-1185">Reference proteome</keyword>
<dbReference type="InterPro" id="IPR058982">
    <property type="entry name" value="Beta-barrel_AprE"/>
</dbReference>
<dbReference type="Pfam" id="PF26002">
    <property type="entry name" value="Beta-barrel_AprE"/>
    <property type="match status" value="1"/>
</dbReference>
<dbReference type="InterPro" id="IPR010129">
    <property type="entry name" value="T1SS_HlyD"/>
</dbReference>
<evidence type="ECO:0000256" key="5">
    <source>
        <dbReference type="ARBA" id="ARBA00022519"/>
    </source>
</evidence>
<dbReference type="Proteomes" id="UP000243416">
    <property type="component" value="Unassembled WGS sequence"/>
</dbReference>
<keyword evidence="4 9" id="KW-1003">Cell membrane</keyword>
<keyword evidence="3 9" id="KW-0813">Transport</keyword>
<dbReference type="GO" id="GO:0009306">
    <property type="term" value="P:protein secretion"/>
    <property type="evidence" value="ECO:0007669"/>
    <property type="project" value="InterPro"/>
</dbReference>
<evidence type="ECO:0000256" key="10">
    <source>
        <dbReference type="SAM" id="Coils"/>
    </source>
</evidence>
<feature type="transmembrane region" description="Helical" evidence="9">
    <location>
        <begin position="44"/>
        <end position="62"/>
    </location>
</feature>
<dbReference type="EMBL" id="LFZK01000001">
    <property type="protein sequence ID" value="KYC29519.1"/>
    <property type="molecule type" value="Genomic_DNA"/>
</dbReference>
<dbReference type="InterPro" id="IPR006144">
    <property type="entry name" value="Secretion_HlyD_CS"/>
</dbReference>
<dbReference type="Gene3D" id="2.40.30.170">
    <property type="match status" value="1"/>
</dbReference>
<keyword evidence="6 9" id="KW-0812">Transmembrane</keyword>
<dbReference type="AlphaFoldDB" id="A0A656ZCX4"/>
<dbReference type="GO" id="GO:1990195">
    <property type="term" value="C:macrolide transmembrane transporter complex"/>
    <property type="evidence" value="ECO:0007669"/>
    <property type="project" value="InterPro"/>
</dbReference>
<evidence type="ECO:0000256" key="4">
    <source>
        <dbReference type="ARBA" id="ARBA00022475"/>
    </source>
</evidence>
<protein>
    <recommendedName>
        <fullName evidence="9">Membrane fusion protein (MFP) family protein</fullName>
    </recommendedName>
</protein>
<dbReference type="SUPFAM" id="SSF111369">
    <property type="entry name" value="HlyD-like secretion proteins"/>
    <property type="match status" value="1"/>
</dbReference>
<organism evidence="13 14">
    <name type="scientific">Sterolibacterium denitrificans</name>
    <dbReference type="NCBI Taxonomy" id="157592"/>
    <lineage>
        <taxon>Bacteria</taxon>
        <taxon>Pseudomonadati</taxon>
        <taxon>Pseudomonadota</taxon>
        <taxon>Betaproteobacteria</taxon>
        <taxon>Nitrosomonadales</taxon>
        <taxon>Sterolibacteriaceae</taxon>
        <taxon>Sterolibacterium</taxon>
    </lineage>
</organism>
<proteinExistence type="inferred from homology"/>
<evidence type="ECO:0000256" key="7">
    <source>
        <dbReference type="ARBA" id="ARBA00022989"/>
    </source>
</evidence>
<comment type="caution">
    <text evidence="13">The sequence shown here is derived from an EMBL/GenBank/DDBJ whole genome shotgun (WGS) entry which is preliminary data.</text>
</comment>